<dbReference type="AlphaFoldDB" id="A0A3Q9UCS4"/>
<dbReference type="Proteomes" id="UP000285875">
    <property type="component" value="Chromosome"/>
</dbReference>
<organism evidence="1 2">
    <name type="scientific">Acidipropionibacterium jensenii</name>
    <dbReference type="NCBI Taxonomy" id="1749"/>
    <lineage>
        <taxon>Bacteria</taxon>
        <taxon>Bacillati</taxon>
        <taxon>Actinomycetota</taxon>
        <taxon>Actinomycetes</taxon>
        <taxon>Propionibacteriales</taxon>
        <taxon>Propionibacteriaceae</taxon>
        <taxon>Acidipropionibacterium</taxon>
    </lineage>
</organism>
<name>A0A3Q9UCS4_9ACTN</name>
<dbReference type="EMBL" id="CP025570">
    <property type="protein sequence ID" value="AZZ38938.1"/>
    <property type="molecule type" value="Genomic_DNA"/>
</dbReference>
<evidence type="ECO:0000313" key="2">
    <source>
        <dbReference type="Proteomes" id="UP000285875"/>
    </source>
</evidence>
<proteinExistence type="predicted"/>
<accession>A0A3Q9UCS4</accession>
<protein>
    <submittedName>
        <fullName evidence="1">Uncharacterized protein</fullName>
    </submittedName>
</protein>
<gene>
    <name evidence="1" type="ORF">C0Z10_03310</name>
</gene>
<dbReference type="KEGG" id="aji:C0Z10_03310"/>
<dbReference type="RefSeq" id="WP_097798449.1">
    <property type="nucleotide sequence ID" value="NZ_CP025570.1"/>
</dbReference>
<sequence>MALFRRRSPDPDLPELDAASADRIRALARQSLQALGISATVDGARVESTLGEFTLEPVARECADQDPRSWPFLVDEVVKRMVRALADGARQLSDATIGRHVVWRLLPDRERMGRSFRRARALSSVVPDGGRTGSGMADEGGAGKTDVVVALAWDGEESLDLLNDAALSQVVDLDAAFAAGRANLTADLAATPAEVAHIADGVVEVSSPSWLTASWALLPAELATRFAPGTTGQILVAAPDHRHLLVGPVDDRARATVTHRLPEVPVLAPTVLPF</sequence>
<reference evidence="2" key="1">
    <citation type="submission" date="2017-12" db="EMBL/GenBank/DDBJ databases">
        <title>Whole genome sequencing of Acidipropionibacterium jensenii strains JS279 and JS280.</title>
        <authorList>
            <person name="Deptula P."/>
            <person name="Laine P."/>
            <person name="Smolander O.-P."/>
            <person name="Paulin L."/>
            <person name="Auvinen P."/>
            <person name="Varmanen P."/>
        </authorList>
    </citation>
    <scope>NUCLEOTIDE SEQUENCE [LARGE SCALE GENOMIC DNA]</scope>
    <source>
        <strain evidence="2">JS280</strain>
    </source>
</reference>
<evidence type="ECO:0000313" key="1">
    <source>
        <dbReference type="EMBL" id="AZZ38938.1"/>
    </source>
</evidence>